<dbReference type="SUPFAM" id="SSF140931">
    <property type="entry name" value="Fic-like"/>
    <property type="match status" value="1"/>
</dbReference>
<evidence type="ECO:0000256" key="6">
    <source>
        <dbReference type="ARBA" id="ARBA00047939"/>
    </source>
</evidence>
<dbReference type="Pfam" id="PF02661">
    <property type="entry name" value="Fic"/>
    <property type="match status" value="1"/>
</dbReference>
<keyword evidence="1" id="KW-0808">Transferase</keyword>
<dbReference type="InterPro" id="IPR003812">
    <property type="entry name" value="Fido"/>
</dbReference>
<keyword evidence="2" id="KW-0548">Nucleotidyltransferase</keyword>
<dbReference type="EMBL" id="JAUMKJ010000036">
    <property type="protein sequence ID" value="MDO3680161.1"/>
    <property type="molecule type" value="Genomic_DNA"/>
</dbReference>
<evidence type="ECO:0000313" key="9">
    <source>
        <dbReference type="EMBL" id="MDO3680161.1"/>
    </source>
</evidence>
<name>A0ABT8VGR9_9BACL</name>
<feature type="domain" description="Fido" evidence="8">
    <location>
        <begin position="53"/>
        <end position="186"/>
    </location>
</feature>
<dbReference type="RefSeq" id="WP_302880424.1">
    <property type="nucleotide sequence ID" value="NZ_JAUMKJ010000036.1"/>
</dbReference>
<evidence type="ECO:0000259" key="8">
    <source>
        <dbReference type="PROSITE" id="PS51459"/>
    </source>
</evidence>
<dbReference type="PANTHER" id="PTHR39560:SF1">
    <property type="entry name" value="PROTEIN ADENYLYLTRANSFERASE FIC-RELATED"/>
    <property type="match status" value="1"/>
</dbReference>
<dbReference type="PROSITE" id="PS51459">
    <property type="entry name" value="FIDO"/>
    <property type="match status" value="1"/>
</dbReference>
<keyword evidence="10" id="KW-1185">Reference proteome</keyword>
<reference evidence="9" key="1">
    <citation type="submission" date="2023-07" db="EMBL/GenBank/DDBJ databases">
        <authorList>
            <person name="Aktuganov G."/>
            <person name="Boyko T."/>
            <person name="Delegan Y."/>
            <person name="Galimzianova N."/>
            <person name="Gilvanova E."/>
            <person name="Korobov V."/>
            <person name="Kuzmina L."/>
            <person name="Melentiev A."/>
            <person name="Milman P."/>
            <person name="Ryabova A."/>
            <person name="Stupak E."/>
            <person name="Yasakov T."/>
            <person name="Zharikova N."/>
            <person name="Zhurenko E."/>
        </authorList>
    </citation>
    <scope>NUCLEOTIDE SEQUENCE</scope>
    <source>
        <strain evidence="9">IB-739</strain>
    </source>
</reference>
<evidence type="ECO:0000256" key="1">
    <source>
        <dbReference type="ARBA" id="ARBA00022679"/>
    </source>
</evidence>
<proteinExistence type="predicted"/>
<protein>
    <recommendedName>
        <fullName evidence="5">protein adenylyltransferase</fullName>
        <ecNumber evidence="5">2.7.7.108</ecNumber>
    </recommendedName>
</protein>
<dbReference type="EC" id="2.7.7.108" evidence="5"/>
<evidence type="ECO:0000256" key="4">
    <source>
        <dbReference type="ARBA" id="ARBA00022840"/>
    </source>
</evidence>
<dbReference type="Gene3D" id="1.10.3290.10">
    <property type="entry name" value="Fido-like domain"/>
    <property type="match status" value="1"/>
</dbReference>
<evidence type="ECO:0000256" key="2">
    <source>
        <dbReference type="ARBA" id="ARBA00022695"/>
    </source>
</evidence>
<accession>A0ABT8VGR9</accession>
<keyword evidence="3" id="KW-0547">Nucleotide-binding</keyword>
<keyword evidence="4" id="KW-0067">ATP-binding</keyword>
<sequence>MNDFVQSRYCYPGTDVLMNHANLRNEEQLKVFESMVTASRLAQLILTPTPGNFDLSHLNSIHHHIFQDVYPFAGKLRTEDIVKDTFRFAPTQFLESSAAELFRKLAKEKFLKGLPMADFAKRASHYMAEINVLHPFREGNGRAQREFIRQLAGNAGYLLDWSRVDKTCLCELPFTPRWIRRTSPMS</sequence>
<comment type="caution">
    <text evidence="9">The sequence shown here is derived from an EMBL/GenBank/DDBJ whole genome shotgun (WGS) entry which is preliminary data.</text>
</comment>
<evidence type="ECO:0000313" key="10">
    <source>
        <dbReference type="Proteomes" id="UP001168883"/>
    </source>
</evidence>
<gene>
    <name evidence="9" type="ORF">Q3C12_24415</name>
</gene>
<evidence type="ECO:0000256" key="5">
    <source>
        <dbReference type="ARBA" id="ARBA00034531"/>
    </source>
</evidence>
<dbReference type="InterPro" id="IPR036597">
    <property type="entry name" value="Fido-like_dom_sf"/>
</dbReference>
<comment type="catalytic activity">
    <reaction evidence="6">
        <text>L-threonyl-[protein] + ATP = 3-O-(5'-adenylyl)-L-threonyl-[protein] + diphosphate</text>
        <dbReference type="Rhea" id="RHEA:54292"/>
        <dbReference type="Rhea" id="RHEA-COMP:11060"/>
        <dbReference type="Rhea" id="RHEA-COMP:13847"/>
        <dbReference type="ChEBI" id="CHEBI:30013"/>
        <dbReference type="ChEBI" id="CHEBI:30616"/>
        <dbReference type="ChEBI" id="CHEBI:33019"/>
        <dbReference type="ChEBI" id="CHEBI:138113"/>
        <dbReference type="EC" id="2.7.7.108"/>
    </reaction>
</comment>
<comment type="catalytic activity">
    <reaction evidence="7">
        <text>L-tyrosyl-[protein] + ATP = O-(5'-adenylyl)-L-tyrosyl-[protein] + diphosphate</text>
        <dbReference type="Rhea" id="RHEA:54288"/>
        <dbReference type="Rhea" id="RHEA-COMP:10136"/>
        <dbReference type="Rhea" id="RHEA-COMP:13846"/>
        <dbReference type="ChEBI" id="CHEBI:30616"/>
        <dbReference type="ChEBI" id="CHEBI:33019"/>
        <dbReference type="ChEBI" id="CHEBI:46858"/>
        <dbReference type="ChEBI" id="CHEBI:83624"/>
        <dbReference type="EC" id="2.7.7.108"/>
    </reaction>
</comment>
<dbReference type="Proteomes" id="UP001168883">
    <property type="component" value="Unassembled WGS sequence"/>
</dbReference>
<organism evidence="9 10">
    <name type="scientific">Paenibacillus ehimensis</name>
    <dbReference type="NCBI Taxonomy" id="79264"/>
    <lineage>
        <taxon>Bacteria</taxon>
        <taxon>Bacillati</taxon>
        <taxon>Bacillota</taxon>
        <taxon>Bacilli</taxon>
        <taxon>Bacillales</taxon>
        <taxon>Paenibacillaceae</taxon>
        <taxon>Paenibacillus</taxon>
    </lineage>
</organism>
<evidence type="ECO:0000256" key="3">
    <source>
        <dbReference type="ARBA" id="ARBA00022741"/>
    </source>
</evidence>
<evidence type="ECO:0000256" key="7">
    <source>
        <dbReference type="ARBA" id="ARBA00048696"/>
    </source>
</evidence>
<dbReference type="PANTHER" id="PTHR39560">
    <property type="entry name" value="PROTEIN ADENYLYLTRANSFERASE FIC-RELATED"/>
    <property type="match status" value="1"/>
</dbReference>